<reference evidence="1 2" key="1">
    <citation type="submission" date="2018-06" db="EMBL/GenBank/DDBJ databases">
        <title>Genomic Encyclopedia of Archaeal and Bacterial Type Strains, Phase II (KMG-II): from individual species to whole genera.</title>
        <authorList>
            <person name="Goeker M."/>
        </authorList>
    </citation>
    <scope>NUCLEOTIDE SEQUENCE [LARGE SCALE GENOMIC DNA]</scope>
    <source>
        <strain evidence="1 2">ATCC BAA-1881</strain>
    </source>
</reference>
<dbReference type="OrthoDB" id="63399at2"/>
<evidence type="ECO:0000313" key="1">
    <source>
        <dbReference type="EMBL" id="PZW27443.1"/>
    </source>
</evidence>
<dbReference type="Pfam" id="PF05853">
    <property type="entry name" value="BKACE"/>
    <property type="match status" value="2"/>
</dbReference>
<dbReference type="AlphaFoldDB" id="A0A326U476"/>
<organism evidence="1 2">
    <name type="scientific">Thermosporothrix hazakensis</name>
    <dbReference type="NCBI Taxonomy" id="644383"/>
    <lineage>
        <taxon>Bacteria</taxon>
        <taxon>Bacillati</taxon>
        <taxon>Chloroflexota</taxon>
        <taxon>Ktedonobacteria</taxon>
        <taxon>Ktedonobacterales</taxon>
        <taxon>Thermosporotrichaceae</taxon>
        <taxon>Thermosporothrix</taxon>
    </lineage>
</organism>
<dbReference type="RefSeq" id="WP_111323889.1">
    <property type="nucleotide sequence ID" value="NZ_BIFX01000001.1"/>
</dbReference>
<keyword evidence="2" id="KW-1185">Reference proteome</keyword>
<dbReference type="Gene3D" id="3.20.20.70">
    <property type="entry name" value="Aldolase class I"/>
    <property type="match status" value="1"/>
</dbReference>
<dbReference type="PANTHER" id="PTHR37418:SF1">
    <property type="entry name" value="3-KETO-5-AMINOHEXANOATE CLEAVAGE PROTEIN"/>
    <property type="match status" value="1"/>
</dbReference>
<gene>
    <name evidence="1" type="ORF">EI42_03529</name>
</gene>
<dbReference type="EMBL" id="QKUF01000012">
    <property type="protein sequence ID" value="PZW27443.1"/>
    <property type="molecule type" value="Genomic_DNA"/>
</dbReference>
<dbReference type="InterPro" id="IPR008567">
    <property type="entry name" value="BKACE"/>
</dbReference>
<proteinExistence type="predicted"/>
<name>A0A326U476_THEHA</name>
<sequence length="241" mass="26113">MFLKACLNGSRTAGEHPTVPLTPEQLAQDTIQTVAAGVQAVHLHVRAADGTQTLDPDDVARTLTTIRARCPGVPLGISTASWIEPDPARRLELVRSWTVLPDFASVNFVEPGAVELCMTLLERGIGIEPGLGSSEDARLLLRSGLASSSVRVLLEPEEQELPEALHVTSEMLRLLEAGSVTCQILLHGFERTAWPLLEEAARRGLASRIGLEDTLLLPDGRQARSNEEMVTAARRLCAPYE</sequence>
<evidence type="ECO:0000313" key="2">
    <source>
        <dbReference type="Proteomes" id="UP000248806"/>
    </source>
</evidence>
<dbReference type="InterPro" id="IPR013785">
    <property type="entry name" value="Aldolase_TIM"/>
</dbReference>
<protein>
    <submittedName>
        <fullName evidence="1">Uncharacterized protein (DUF849 family)</fullName>
    </submittedName>
</protein>
<dbReference type="Proteomes" id="UP000248806">
    <property type="component" value="Unassembled WGS sequence"/>
</dbReference>
<accession>A0A326U476</accession>
<dbReference type="PANTHER" id="PTHR37418">
    <property type="entry name" value="3-KETO-5-AMINOHEXANOATE CLEAVAGE ENZYME-RELATED"/>
    <property type="match status" value="1"/>
</dbReference>
<dbReference type="GO" id="GO:0043720">
    <property type="term" value="F:3-keto-5-aminohexanoate cleavage activity"/>
    <property type="evidence" value="ECO:0007669"/>
    <property type="project" value="InterPro"/>
</dbReference>
<comment type="caution">
    <text evidence="1">The sequence shown here is derived from an EMBL/GenBank/DDBJ whole genome shotgun (WGS) entry which is preliminary data.</text>
</comment>